<dbReference type="GO" id="GO:0016787">
    <property type="term" value="F:hydrolase activity"/>
    <property type="evidence" value="ECO:0007669"/>
    <property type="project" value="UniProtKB-KW"/>
</dbReference>
<comment type="similarity">
    <text evidence="5">Belongs to the DEAD box helicase family.</text>
</comment>
<comment type="catalytic activity">
    <reaction evidence="5">
        <text>ATP + H2O = ADP + phosphate + H(+)</text>
        <dbReference type="Rhea" id="RHEA:13065"/>
        <dbReference type="ChEBI" id="CHEBI:15377"/>
        <dbReference type="ChEBI" id="CHEBI:15378"/>
        <dbReference type="ChEBI" id="CHEBI:30616"/>
        <dbReference type="ChEBI" id="CHEBI:43474"/>
        <dbReference type="ChEBI" id="CHEBI:456216"/>
        <dbReference type="EC" id="3.6.4.13"/>
    </reaction>
</comment>
<evidence type="ECO:0000256" key="1">
    <source>
        <dbReference type="ARBA" id="ARBA00022741"/>
    </source>
</evidence>
<keyword evidence="7" id="KW-1185">Reference proteome</keyword>
<reference evidence="8" key="1">
    <citation type="submission" date="2016-11" db="UniProtKB">
        <authorList>
            <consortium name="WormBaseParasite"/>
        </authorList>
    </citation>
    <scope>IDENTIFICATION</scope>
</reference>
<dbReference type="Proteomes" id="UP000095280">
    <property type="component" value="Unplaced"/>
</dbReference>
<evidence type="ECO:0000256" key="5">
    <source>
        <dbReference type="RuleBase" id="RU365068"/>
    </source>
</evidence>
<organism evidence="7 8">
    <name type="scientific">Macrostomum lignano</name>
    <dbReference type="NCBI Taxonomy" id="282301"/>
    <lineage>
        <taxon>Eukaryota</taxon>
        <taxon>Metazoa</taxon>
        <taxon>Spiralia</taxon>
        <taxon>Lophotrochozoa</taxon>
        <taxon>Platyhelminthes</taxon>
        <taxon>Rhabditophora</taxon>
        <taxon>Macrostomorpha</taxon>
        <taxon>Macrostomida</taxon>
        <taxon>Macrostomidae</taxon>
        <taxon>Macrostomum</taxon>
    </lineage>
</organism>
<dbReference type="EC" id="3.6.4.13" evidence="5"/>
<evidence type="ECO:0000259" key="6">
    <source>
        <dbReference type="PROSITE" id="PS51194"/>
    </source>
</evidence>
<dbReference type="Gene3D" id="3.40.50.300">
    <property type="entry name" value="P-loop containing nucleotide triphosphate hydrolases"/>
    <property type="match status" value="1"/>
</dbReference>
<evidence type="ECO:0000256" key="2">
    <source>
        <dbReference type="ARBA" id="ARBA00022801"/>
    </source>
</evidence>
<dbReference type="SUPFAM" id="SSF52540">
    <property type="entry name" value="P-loop containing nucleoside triphosphate hydrolases"/>
    <property type="match status" value="1"/>
</dbReference>
<keyword evidence="4 5" id="KW-0694">RNA-binding</keyword>
<evidence type="ECO:0000256" key="3">
    <source>
        <dbReference type="ARBA" id="ARBA00022840"/>
    </source>
</evidence>
<keyword evidence="1 5" id="KW-0547">Nucleotide-binding</keyword>
<evidence type="ECO:0000313" key="8">
    <source>
        <dbReference type="WBParaSite" id="maker-uti_cns_0016293-snap-gene-0.2-mRNA-1"/>
    </source>
</evidence>
<feature type="domain" description="Helicase C-terminal" evidence="6">
    <location>
        <begin position="81"/>
        <end position="170"/>
    </location>
</feature>
<sequence>MPTDDDSKATSAERPPCRRQTLLFSATLTFVHRPPERPDQRRSKLKRMRQLGPDDRAAALAELVGMSGKPKLVDTTRRVGGLTDYLWWLLRSRRGRTLVFCASKDTVRRLHRLLTLLRCPNCRPLHSDMQQRQRLKSLDRFSANPDSVLLATDVAARGLDIPGVEHVVHY</sequence>
<dbReference type="InterPro" id="IPR027417">
    <property type="entry name" value="P-loop_NTPase"/>
</dbReference>
<dbReference type="GO" id="GO:0003724">
    <property type="term" value="F:RNA helicase activity"/>
    <property type="evidence" value="ECO:0007669"/>
    <property type="project" value="UniProtKB-EC"/>
</dbReference>
<evidence type="ECO:0000313" key="7">
    <source>
        <dbReference type="Proteomes" id="UP000095280"/>
    </source>
</evidence>
<dbReference type="Pfam" id="PF00271">
    <property type="entry name" value="Helicase_C"/>
    <property type="match status" value="1"/>
</dbReference>
<comment type="function">
    <text evidence="5">RNA helicase.</text>
</comment>
<dbReference type="PROSITE" id="PS51194">
    <property type="entry name" value="HELICASE_CTER"/>
    <property type="match status" value="1"/>
</dbReference>
<dbReference type="WBParaSite" id="maker-uti_cns_0016293-snap-gene-0.2-mRNA-1">
    <property type="protein sequence ID" value="maker-uti_cns_0016293-snap-gene-0.2-mRNA-1"/>
    <property type="gene ID" value="maker-uti_cns_0016293-snap-gene-0.2"/>
</dbReference>
<dbReference type="GO" id="GO:0005524">
    <property type="term" value="F:ATP binding"/>
    <property type="evidence" value="ECO:0007669"/>
    <property type="project" value="UniProtKB-UniRule"/>
</dbReference>
<accession>A0A1I8ISA3</accession>
<comment type="domain">
    <text evidence="5">The Q motif is unique to and characteristic of the DEAD box family of RNA helicases and controls ATP binding and hydrolysis.</text>
</comment>
<dbReference type="AlphaFoldDB" id="A0A1I8ISA3"/>
<dbReference type="PANTHER" id="PTHR24031">
    <property type="entry name" value="RNA HELICASE"/>
    <property type="match status" value="1"/>
</dbReference>
<protein>
    <recommendedName>
        <fullName evidence="5">ATP-dependent RNA helicase</fullName>
        <ecNumber evidence="5">3.6.4.13</ecNumber>
    </recommendedName>
</protein>
<dbReference type="GO" id="GO:0003723">
    <property type="term" value="F:RNA binding"/>
    <property type="evidence" value="ECO:0007669"/>
    <property type="project" value="UniProtKB-UniRule"/>
</dbReference>
<proteinExistence type="inferred from homology"/>
<evidence type="ECO:0000256" key="4">
    <source>
        <dbReference type="ARBA" id="ARBA00022884"/>
    </source>
</evidence>
<keyword evidence="2 5" id="KW-0378">Hydrolase</keyword>
<dbReference type="InterPro" id="IPR001650">
    <property type="entry name" value="Helicase_C-like"/>
</dbReference>
<keyword evidence="5" id="KW-0347">Helicase</keyword>
<name>A0A1I8ISA3_9PLAT</name>
<keyword evidence="3 5" id="KW-0067">ATP-binding</keyword>